<feature type="region of interest" description="Disordered" evidence="1">
    <location>
        <begin position="498"/>
        <end position="536"/>
    </location>
</feature>
<evidence type="ECO:0000256" key="1">
    <source>
        <dbReference type="SAM" id="MobiDB-lite"/>
    </source>
</evidence>
<accession>A0A843BDF6</accession>
<gene>
    <name evidence="2" type="ORF">HF327_012760</name>
</gene>
<keyword evidence="3" id="KW-1185">Reference proteome</keyword>
<dbReference type="AlphaFoldDB" id="A0A843BDF6"/>
<proteinExistence type="predicted"/>
<protein>
    <submittedName>
        <fullName evidence="2">Phage portal protein</fullName>
    </submittedName>
</protein>
<dbReference type="Proteomes" id="UP000530032">
    <property type="component" value="Unassembled WGS sequence"/>
</dbReference>
<sequence length="536" mass="58602">MQQTILDRAIASVAPGWAAQRAKSRVQIALSEQVNLAAGEGLKAMGAGDSNETVSRSSRWWNPFPRDARADTMSKLPLQRGASRELARTSPIAVGAINTNIDRVVGTGLALVAQPALAVLGWTPERALAWRAKAHQEFSLWADSTDCDLEGSLNFYQLQALVLRSTLESGDCFSNLPDGERTATQPYALRIQVLEADRVGNPLGAMDTPAMAGGIRLNASGAPEAYHIYDQHPGSLAGIKGGAFKGQWVERLGARSRRRRVLHHFRKLRPGSVRGTPYLAPIIDCIKQIARYTEAEIMAAVVTSYLTVFIETPNATPSGVFQGETAQEEASGEIGLGMGTVVGLAPGEKANTFNPSRPNPNFEPFILAVIKQMGMALSLPYELLVKQFNASYSASKAALLDAWVYFRSVRYWLSQSFCQPVFETWMAEAVSLGRIEAPGFFADPLMRWAYTRAAWPGDSMGSINPKDEVAAYVVAIEARLMTHERAEWELWGSSWEDTYPQKKSEQDRMRADGILPVPKAGAPAPQQKKPPEEPQT</sequence>
<reference evidence="2" key="1">
    <citation type="submission" date="2020-12" db="EMBL/GenBank/DDBJ databases">
        <title>Comamonas sp. nov., isolated from stream water.</title>
        <authorList>
            <person name="Park K.-H."/>
        </authorList>
    </citation>
    <scope>NUCLEOTIDE SEQUENCE</scope>
    <source>
        <strain evidence="2">EJ-4</strain>
    </source>
</reference>
<feature type="compositionally biased region" description="Low complexity" evidence="1">
    <location>
        <begin position="516"/>
        <end position="527"/>
    </location>
</feature>
<dbReference type="GO" id="GO:0019068">
    <property type="term" value="P:virion assembly"/>
    <property type="evidence" value="ECO:0007669"/>
    <property type="project" value="InterPro"/>
</dbReference>
<dbReference type="GO" id="GO:0005198">
    <property type="term" value="F:structural molecule activity"/>
    <property type="evidence" value="ECO:0007669"/>
    <property type="project" value="InterPro"/>
</dbReference>
<dbReference type="NCBIfam" id="TIGR01539">
    <property type="entry name" value="portal_lambda"/>
    <property type="match status" value="1"/>
</dbReference>
<evidence type="ECO:0000313" key="2">
    <source>
        <dbReference type="EMBL" id="MBI1625367.1"/>
    </source>
</evidence>
<evidence type="ECO:0000313" key="3">
    <source>
        <dbReference type="Proteomes" id="UP000530032"/>
    </source>
</evidence>
<comment type="caution">
    <text evidence="2">The sequence shown here is derived from an EMBL/GenBank/DDBJ whole genome shotgun (WGS) entry which is preliminary data.</text>
</comment>
<dbReference type="RefSeq" id="WP_198460529.1">
    <property type="nucleotide sequence ID" value="NZ_JABBCQ020000010.1"/>
</dbReference>
<feature type="compositionally biased region" description="Basic and acidic residues" evidence="1">
    <location>
        <begin position="499"/>
        <end position="511"/>
    </location>
</feature>
<organism evidence="2 3">
    <name type="scientific">Comamonas suwonensis</name>
    <dbReference type="NCBI Taxonomy" id="2606214"/>
    <lineage>
        <taxon>Bacteria</taxon>
        <taxon>Pseudomonadati</taxon>
        <taxon>Pseudomonadota</taxon>
        <taxon>Betaproteobacteria</taxon>
        <taxon>Burkholderiales</taxon>
        <taxon>Comamonadaceae</taxon>
        <taxon>Comamonas</taxon>
    </lineage>
</organism>
<dbReference type="Pfam" id="PF05136">
    <property type="entry name" value="Phage_portal_2"/>
    <property type="match status" value="1"/>
</dbReference>
<dbReference type="InterPro" id="IPR006429">
    <property type="entry name" value="Phage_lambda_portal"/>
</dbReference>
<name>A0A843BDF6_9BURK</name>
<dbReference type="EMBL" id="JABBCQ020000010">
    <property type="protein sequence ID" value="MBI1625367.1"/>
    <property type="molecule type" value="Genomic_DNA"/>
</dbReference>